<sequence>MRTIEHFRLLGQSLSQSTLAGWIKHEDSIRRTVVQNGNVAKHARKARDTAFESRLNELVSLTLNKGVVLSGDTIKLLATNAYNDLEVPIDKRFKLSNGWLENYKKRNNLRNISFHGEAGSSNPETIANERTRLIALLTGWKPCDIYNMDETALFYA</sequence>
<organism evidence="3 4">
    <name type="scientific">Coemansia reversa (strain ATCC 12441 / NRRL 1564)</name>
    <dbReference type="NCBI Taxonomy" id="763665"/>
    <lineage>
        <taxon>Eukaryota</taxon>
        <taxon>Fungi</taxon>
        <taxon>Fungi incertae sedis</taxon>
        <taxon>Zoopagomycota</taxon>
        <taxon>Kickxellomycotina</taxon>
        <taxon>Kickxellomycetes</taxon>
        <taxon>Kickxellales</taxon>
        <taxon>Kickxellaceae</taxon>
        <taxon>Coemansia</taxon>
    </lineage>
</organism>
<dbReference type="PANTHER" id="PTHR19303">
    <property type="entry name" value="TRANSPOSON"/>
    <property type="match status" value="1"/>
</dbReference>
<dbReference type="AlphaFoldDB" id="A0A2G5B1F8"/>
<evidence type="ECO:0000256" key="1">
    <source>
        <dbReference type="ARBA" id="ARBA00023125"/>
    </source>
</evidence>
<dbReference type="Proteomes" id="UP000242474">
    <property type="component" value="Unassembled WGS sequence"/>
</dbReference>
<dbReference type="GO" id="GO:0003677">
    <property type="term" value="F:DNA binding"/>
    <property type="evidence" value="ECO:0007669"/>
    <property type="project" value="UniProtKB-KW"/>
</dbReference>
<dbReference type="InterPro" id="IPR050863">
    <property type="entry name" value="CenT-Element_Derived"/>
</dbReference>
<keyword evidence="4" id="KW-1185">Reference proteome</keyword>
<reference evidence="3 4" key="1">
    <citation type="journal article" date="2015" name="Genome Biol. Evol.">
        <title>Phylogenomic analyses indicate that early fungi evolved digesting cell walls of algal ancestors of land plants.</title>
        <authorList>
            <person name="Chang Y."/>
            <person name="Wang S."/>
            <person name="Sekimoto S."/>
            <person name="Aerts A.L."/>
            <person name="Choi C."/>
            <person name="Clum A."/>
            <person name="LaButti K.M."/>
            <person name="Lindquist E.A."/>
            <person name="Yee Ngan C."/>
            <person name="Ohm R.A."/>
            <person name="Salamov A.A."/>
            <person name="Grigoriev I.V."/>
            <person name="Spatafora J.W."/>
            <person name="Berbee M.L."/>
        </authorList>
    </citation>
    <scope>NUCLEOTIDE SEQUENCE [LARGE SCALE GENOMIC DNA]</scope>
    <source>
        <strain evidence="3 4">NRRL 1564</strain>
    </source>
</reference>
<dbReference type="EMBL" id="KZ303563">
    <property type="protein sequence ID" value="PIA12850.1"/>
    <property type="molecule type" value="Genomic_DNA"/>
</dbReference>
<protein>
    <recommendedName>
        <fullName evidence="2">HTH CENPB-type domain-containing protein</fullName>
    </recommendedName>
</protein>
<dbReference type="Gene3D" id="1.10.10.60">
    <property type="entry name" value="Homeodomain-like"/>
    <property type="match status" value="1"/>
</dbReference>
<dbReference type="PANTHER" id="PTHR19303:SF73">
    <property type="entry name" value="PROTEIN PDC2"/>
    <property type="match status" value="1"/>
</dbReference>
<dbReference type="InterPro" id="IPR009057">
    <property type="entry name" value="Homeodomain-like_sf"/>
</dbReference>
<dbReference type="Pfam" id="PF03221">
    <property type="entry name" value="HTH_Tnp_Tc5"/>
    <property type="match status" value="1"/>
</dbReference>
<name>A0A2G5B1F8_COERN</name>
<accession>A0A2G5B1F8</accession>
<gene>
    <name evidence="3" type="ORF">COEREDRAFT_50630</name>
</gene>
<dbReference type="GO" id="GO:0005634">
    <property type="term" value="C:nucleus"/>
    <property type="evidence" value="ECO:0007669"/>
    <property type="project" value="TreeGrafter"/>
</dbReference>
<dbReference type="InterPro" id="IPR006600">
    <property type="entry name" value="HTH_CenpB_DNA-bd_dom"/>
</dbReference>
<feature type="domain" description="HTH CENPB-type" evidence="2">
    <location>
        <begin position="39"/>
        <end position="113"/>
    </location>
</feature>
<dbReference type="OrthoDB" id="2447222at2759"/>
<evidence type="ECO:0000313" key="4">
    <source>
        <dbReference type="Proteomes" id="UP000242474"/>
    </source>
</evidence>
<feature type="non-terminal residue" evidence="3">
    <location>
        <position position="156"/>
    </location>
</feature>
<proteinExistence type="predicted"/>
<evidence type="ECO:0000313" key="3">
    <source>
        <dbReference type="EMBL" id="PIA12850.1"/>
    </source>
</evidence>
<keyword evidence="1" id="KW-0238">DNA-binding</keyword>
<dbReference type="PROSITE" id="PS51253">
    <property type="entry name" value="HTH_CENPB"/>
    <property type="match status" value="1"/>
</dbReference>
<dbReference type="SUPFAM" id="SSF46689">
    <property type="entry name" value="Homeodomain-like"/>
    <property type="match status" value="1"/>
</dbReference>
<evidence type="ECO:0000259" key="2">
    <source>
        <dbReference type="PROSITE" id="PS51253"/>
    </source>
</evidence>
<dbReference type="STRING" id="763665.A0A2G5B1F8"/>